<keyword evidence="3" id="KW-1185">Reference proteome</keyword>
<evidence type="ECO:0000256" key="1">
    <source>
        <dbReference type="SAM" id="Phobius"/>
    </source>
</evidence>
<keyword evidence="1" id="KW-0812">Transmembrane</keyword>
<organism evidence="2 3">
    <name type="scientific">Ectobacillus antri</name>
    <dbReference type="NCBI Taxonomy" id="2486280"/>
    <lineage>
        <taxon>Bacteria</taxon>
        <taxon>Bacillati</taxon>
        <taxon>Bacillota</taxon>
        <taxon>Bacilli</taxon>
        <taxon>Bacillales</taxon>
        <taxon>Bacillaceae</taxon>
        <taxon>Ectobacillus</taxon>
    </lineage>
</organism>
<gene>
    <name evidence="2" type="ORF">P6P90_15200</name>
</gene>
<sequence>MGFLIIVLILLLLRMLTILRQIKENFGKQLLVGVLALFAVQYLYNIGMIWECFR</sequence>
<protein>
    <submittedName>
        <fullName evidence="2">Uncharacterized protein</fullName>
    </submittedName>
</protein>
<keyword evidence="1" id="KW-0472">Membrane</keyword>
<reference evidence="2 3" key="1">
    <citation type="submission" date="2023-04" db="EMBL/GenBank/DDBJ databases">
        <title>Ectobacillus antri isolated from activated sludge.</title>
        <authorList>
            <person name="Yan P."/>
            <person name="Liu X."/>
        </authorList>
    </citation>
    <scope>NUCLEOTIDE SEQUENCE [LARGE SCALE GENOMIC DNA]</scope>
    <source>
        <strain evidence="2 3">C18H</strain>
    </source>
</reference>
<proteinExistence type="predicted"/>
<dbReference type="Proteomes" id="UP001218246">
    <property type="component" value="Unassembled WGS sequence"/>
</dbReference>
<evidence type="ECO:0000313" key="2">
    <source>
        <dbReference type="EMBL" id="MDG5755264.1"/>
    </source>
</evidence>
<accession>A0ABT6H7F5</accession>
<feature type="transmembrane region" description="Helical" evidence="1">
    <location>
        <begin position="30"/>
        <end position="50"/>
    </location>
</feature>
<name>A0ABT6H7F5_9BACI</name>
<dbReference type="RefSeq" id="WP_124565551.1">
    <property type="nucleotide sequence ID" value="NZ_JARRRY010000020.1"/>
</dbReference>
<keyword evidence="1" id="KW-1133">Transmembrane helix</keyword>
<evidence type="ECO:0000313" key="3">
    <source>
        <dbReference type="Proteomes" id="UP001218246"/>
    </source>
</evidence>
<comment type="caution">
    <text evidence="2">The sequence shown here is derived from an EMBL/GenBank/DDBJ whole genome shotgun (WGS) entry which is preliminary data.</text>
</comment>
<dbReference type="EMBL" id="JARULN010000022">
    <property type="protein sequence ID" value="MDG5755264.1"/>
    <property type="molecule type" value="Genomic_DNA"/>
</dbReference>